<comment type="caution">
    <text evidence="1">The sequence shown here is derived from an EMBL/GenBank/DDBJ whole genome shotgun (WGS) entry which is preliminary data.</text>
</comment>
<dbReference type="GO" id="GO:0016857">
    <property type="term" value="F:racemase and epimerase activity, acting on carbohydrates and derivatives"/>
    <property type="evidence" value="ECO:0007669"/>
    <property type="project" value="InterPro"/>
</dbReference>
<keyword evidence="2" id="KW-1185">Reference proteome</keyword>
<dbReference type="InterPro" id="IPR011008">
    <property type="entry name" value="Dimeric_a/b-barrel"/>
</dbReference>
<reference evidence="1 2" key="1">
    <citation type="submission" date="2018-11" db="EMBL/GenBank/DDBJ databases">
        <title>Novel bacteria species description.</title>
        <authorList>
            <person name="Han J.-H."/>
        </authorList>
    </citation>
    <scope>NUCLEOTIDE SEQUENCE [LARGE SCALE GENOMIC DNA]</scope>
    <source>
        <strain evidence="1 2">KCTC23259</strain>
    </source>
</reference>
<dbReference type="Proteomes" id="UP001204144">
    <property type="component" value="Unassembled WGS sequence"/>
</dbReference>
<dbReference type="RefSeq" id="WP_255036453.1">
    <property type="nucleotide sequence ID" value="NZ_RJUF01000013.1"/>
</dbReference>
<sequence>MKRYCFALDLKDDEASISEYEKIHENIWPEIRETILVAGITDMQIYRIGTRMFMIMDTVDDFSFEAKSKADAENPIVQKWENFMWTFQQALPMAKPGEKWVMMKQIFGLV</sequence>
<dbReference type="EMBL" id="RJUF01000013">
    <property type="protein sequence ID" value="MCP9762681.1"/>
    <property type="molecule type" value="Genomic_DNA"/>
</dbReference>
<dbReference type="InterPro" id="IPR052996">
    <property type="entry name" value="Carb_Metab_Mutarotase"/>
</dbReference>
<gene>
    <name evidence="1" type="ORF">EGI31_06910</name>
</gene>
<dbReference type="Gene3D" id="3.30.70.100">
    <property type="match status" value="1"/>
</dbReference>
<evidence type="ECO:0000313" key="1">
    <source>
        <dbReference type="EMBL" id="MCP9762681.1"/>
    </source>
</evidence>
<accession>A0AAE3KTZ5</accession>
<dbReference type="Pfam" id="PF05336">
    <property type="entry name" value="rhaM"/>
    <property type="match status" value="1"/>
</dbReference>
<protein>
    <submittedName>
        <fullName evidence="1">L-rhamnose mutarotase</fullName>
    </submittedName>
</protein>
<organism evidence="1 2">
    <name type="scientific">Lacihabitans soyangensis</name>
    <dbReference type="NCBI Taxonomy" id="869394"/>
    <lineage>
        <taxon>Bacteria</taxon>
        <taxon>Pseudomonadati</taxon>
        <taxon>Bacteroidota</taxon>
        <taxon>Cytophagia</taxon>
        <taxon>Cytophagales</taxon>
        <taxon>Leadbetterellaceae</taxon>
        <taxon>Lacihabitans</taxon>
    </lineage>
</organism>
<proteinExistence type="predicted"/>
<evidence type="ECO:0000313" key="2">
    <source>
        <dbReference type="Proteomes" id="UP001204144"/>
    </source>
</evidence>
<dbReference type="PANTHER" id="PTHR43239:SF1">
    <property type="entry name" value="UPF0734 PROTEIN DDB_G0273871_DDB_G0273177"/>
    <property type="match status" value="1"/>
</dbReference>
<dbReference type="InterPro" id="IPR008000">
    <property type="entry name" value="Rham/fucose_mutarotase"/>
</dbReference>
<dbReference type="SUPFAM" id="SSF54909">
    <property type="entry name" value="Dimeric alpha+beta barrel"/>
    <property type="match status" value="1"/>
</dbReference>
<dbReference type="PANTHER" id="PTHR43239">
    <property type="entry name" value="UPF0734 PROTEIN DDB_G0273871/DDB_G0273177"/>
    <property type="match status" value="1"/>
</dbReference>
<dbReference type="AlphaFoldDB" id="A0AAE3KTZ5"/>
<name>A0AAE3KTZ5_9BACT</name>